<sequence>MEGPCPKQLVVDIEDGNRDMHTRLDRCLQLVEQMAADRQLPHAYAGGRILEAYRTLQSYAQAGISYEQMIHTMRPEGLGDLRQLQQRAQLIQAGHDHVLNDKGWAVARNDYLRALYRHEKGSNVHSFKLSATFNEPLEHLVAMAREIDNVHHYDSILSGVVLDQPSLFEGSFYIGVKTPWPFKNMDFMLHAHGADLSEEHKCTVLMFGTPKSIPSDHLRKLPASAATCTRVTVLEGSCVLLRPLPPGPDGRPRTQGYMMVHLNPDLPSIPQLWIKLLLKVASPWLHGLVKGGLKTCFATPASVLSKRMAERPALYDLIRRRMSLF</sequence>
<proteinExistence type="predicted"/>
<evidence type="ECO:0008006" key="3">
    <source>
        <dbReference type="Google" id="ProtNLM"/>
    </source>
</evidence>
<reference evidence="1 2" key="1">
    <citation type="journal article" date="2024" name="Nat. Commun.">
        <title>Phylogenomics reveals the evolutionary origins of lichenization in chlorophyte algae.</title>
        <authorList>
            <person name="Puginier C."/>
            <person name="Libourel C."/>
            <person name="Otte J."/>
            <person name="Skaloud P."/>
            <person name="Haon M."/>
            <person name="Grisel S."/>
            <person name="Petersen M."/>
            <person name="Berrin J.G."/>
            <person name="Delaux P.M."/>
            <person name="Dal Grande F."/>
            <person name="Keller J."/>
        </authorList>
    </citation>
    <scope>NUCLEOTIDE SEQUENCE [LARGE SCALE GENOMIC DNA]</scope>
    <source>
        <strain evidence="1 2">SAG 2043</strain>
    </source>
</reference>
<dbReference type="SUPFAM" id="SSF55961">
    <property type="entry name" value="Bet v1-like"/>
    <property type="match status" value="1"/>
</dbReference>
<dbReference type="InterPro" id="IPR023393">
    <property type="entry name" value="START-like_dom_sf"/>
</dbReference>
<dbReference type="AlphaFoldDB" id="A0AAW1PGL2"/>
<dbReference type="Gene3D" id="3.30.530.20">
    <property type="match status" value="1"/>
</dbReference>
<organism evidence="1 2">
    <name type="scientific">[Myrmecia] bisecta</name>
    <dbReference type="NCBI Taxonomy" id="41462"/>
    <lineage>
        <taxon>Eukaryota</taxon>
        <taxon>Viridiplantae</taxon>
        <taxon>Chlorophyta</taxon>
        <taxon>core chlorophytes</taxon>
        <taxon>Trebouxiophyceae</taxon>
        <taxon>Trebouxiales</taxon>
        <taxon>Trebouxiaceae</taxon>
        <taxon>Myrmecia</taxon>
    </lineage>
</organism>
<gene>
    <name evidence="1" type="ORF">WJX72_008151</name>
</gene>
<dbReference type="EMBL" id="JALJOR010000011">
    <property type="protein sequence ID" value="KAK9809028.1"/>
    <property type="molecule type" value="Genomic_DNA"/>
</dbReference>
<evidence type="ECO:0000313" key="2">
    <source>
        <dbReference type="Proteomes" id="UP001489004"/>
    </source>
</evidence>
<dbReference type="Proteomes" id="UP001489004">
    <property type="component" value="Unassembled WGS sequence"/>
</dbReference>
<keyword evidence="2" id="KW-1185">Reference proteome</keyword>
<evidence type="ECO:0000313" key="1">
    <source>
        <dbReference type="EMBL" id="KAK9809028.1"/>
    </source>
</evidence>
<comment type="caution">
    <text evidence="1">The sequence shown here is derived from an EMBL/GenBank/DDBJ whole genome shotgun (WGS) entry which is preliminary data.</text>
</comment>
<protein>
    <recommendedName>
        <fullName evidence="3">START domain-containing protein</fullName>
    </recommendedName>
</protein>
<accession>A0AAW1PGL2</accession>
<name>A0AAW1PGL2_9CHLO</name>